<reference evidence="3 4" key="2">
    <citation type="submission" date="2019-03" db="EMBL/GenBank/DDBJ databases">
        <title>Bradyrhizobium strains diversity.</title>
        <authorList>
            <person name="Urquiaga M.C.O."/>
            <person name="Hungria M."/>
            <person name="Delamuta J.R.M."/>
            <person name="Klepa M.S."/>
        </authorList>
    </citation>
    <scope>NUCLEOTIDE SEQUENCE [LARGE SCALE GENOMIC DNA]</scope>
    <source>
        <strain evidence="3 4">CNPSo 3426</strain>
    </source>
</reference>
<dbReference type="EMBL" id="SPQU01000015">
    <property type="protein sequence ID" value="TFV35275.1"/>
    <property type="molecule type" value="Genomic_DNA"/>
</dbReference>
<gene>
    <name evidence="3" type="ORF">E4K64_33000</name>
    <name evidence="2" type="ORF">E4K66_27535</name>
</gene>
<organism evidence="3 4">
    <name type="scientific">Bradyrhizobium frederickii</name>
    <dbReference type="NCBI Taxonomy" id="2560054"/>
    <lineage>
        <taxon>Bacteria</taxon>
        <taxon>Pseudomonadati</taxon>
        <taxon>Pseudomonadota</taxon>
        <taxon>Alphaproteobacteria</taxon>
        <taxon>Hyphomicrobiales</taxon>
        <taxon>Nitrobacteraceae</taxon>
        <taxon>Bradyrhizobium</taxon>
    </lineage>
</organism>
<accession>A0A4Y9NQP7</accession>
<evidence type="ECO:0000313" key="3">
    <source>
        <dbReference type="EMBL" id="TFV69548.1"/>
    </source>
</evidence>
<feature type="compositionally biased region" description="Basic and acidic residues" evidence="1">
    <location>
        <begin position="119"/>
        <end position="128"/>
    </location>
</feature>
<evidence type="ECO:0000313" key="5">
    <source>
        <dbReference type="Proteomes" id="UP000298225"/>
    </source>
</evidence>
<proteinExistence type="predicted"/>
<dbReference type="OrthoDB" id="8231777at2"/>
<feature type="region of interest" description="Disordered" evidence="1">
    <location>
        <begin position="108"/>
        <end position="128"/>
    </location>
</feature>
<evidence type="ECO:0000313" key="2">
    <source>
        <dbReference type="EMBL" id="TFV35275.1"/>
    </source>
</evidence>
<dbReference type="Proteomes" id="UP000298225">
    <property type="component" value="Unassembled WGS sequence"/>
</dbReference>
<evidence type="ECO:0000256" key="1">
    <source>
        <dbReference type="SAM" id="MobiDB-lite"/>
    </source>
</evidence>
<dbReference type="Proteomes" id="UP000297700">
    <property type="component" value="Unassembled WGS sequence"/>
</dbReference>
<dbReference type="EMBL" id="SPQS01000026">
    <property type="protein sequence ID" value="TFV69548.1"/>
    <property type="molecule type" value="Genomic_DNA"/>
</dbReference>
<keyword evidence="5" id="KW-1185">Reference proteome</keyword>
<evidence type="ECO:0000313" key="4">
    <source>
        <dbReference type="Proteomes" id="UP000297700"/>
    </source>
</evidence>
<accession>A0A4Y9KVT6</accession>
<evidence type="ECO:0008006" key="6">
    <source>
        <dbReference type="Google" id="ProtNLM"/>
    </source>
</evidence>
<reference evidence="2 5" key="1">
    <citation type="submission" date="2019-03" db="EMBL/GenBank/DDBJ databases">
        <title>Bradyrhizobium strains diversity isolated from Chamaecrista fasciculata.</title>
        <authorList>
            <person name="Urquiaga M.C.O."/>
            <person name="Hungria M."/>
            <person name="Delamuta J.R.M."/>
        </authorList>
    </citation>
    <scope>NUCLEOTIDE SEQUENCE [LARGE SCALE GENOMIC DNA]</scope>
    <source>
        <strain evidence="2 5">CNPSo 3424</strain>
    </source>
</reference>
<sequence>MGWSGGMGGKDGMIRIEAFRSPGSRKIPPGAKRHRRNRGMPPPATFDIDTLPGSSNLTALETAAVIRRTPGALEQWRRDPNHPLKWRYVDGRPLYRVDAVRDYLAKCDKTTRTPRPHNAHGDGRAARP</sequence>
<comment type="caution">
    <text evidence="3">The sequence shown here is derived from an EMBL/GenBank/DDBJ whole genome shotgun (WGS) entry which is preliminary data.</text>
</comment>
<protein>
    <recommendedName>
        <fullName evidence="6">Helix-turn-helix domain-containing protein</fullName>
    </recommendedName>
</protein>
<dbReference type="AlphaFoldDB" id="A0A4Y9NQP7"/>
<name>A0A4Y9NQP7_9BRAD</name>
<feature type="region of interest" description="Disordered" evidence="1">
    <location>
        <begin position="20"/>
        <end position="53"/>
    </location>
</feature>